<evidence type="ECO:0000313" key="7">
    <source>
        <dbReference type="Proteomes" id="UP001281656"/>
    </source>
</evidence>
<reference evidence="6 7" key="1">
    <citation type="submission" date="2023-04" db="EMBL/GenBank/DDBJ databases">
        <title>Clostridium tannerae sp. nov., isolated from the fecal material of an alpaca.</title>
        <authorList>
            <person name="Miller S."/>
            <person name="Hendry M."/>
            <person name="King J."/>
            <person name="Sankaranarayanan K."/>
            <person name="Lawson P.A."/>
        </authorList>
    </citation>
    <scope>NUCLEOTIDE SEQUENCE [LARGE SCALE GENOMIC DNA]</scope>
    <source>
        <strain evidence="6 7">A1-XYC3</strain>
    </source>
</reference>
<evidence type="ECO:0000313" key="6">
    <source>
        <dbReference type="EMBL" id="MDW8801849.1"/>
    </source>
</evidence>
<dbReference type="EMBL" id="JARUJP010000013">
    <property type="protein sequence ID" value="MDW8801849.1"/>
    <property type="molecule type" value="Genomic_DNA"/>
</dbReference>
<dbReference type="RefSeq" id="WP_318798275.1">
    <property type="nucleotide sequence ID" value="NZ_JARUJP010000013.1"/>
</dbReference>
<sequence>MYENNTEDILCSGIEYTFLSLISDKVKVLIVGGGRAALIKAKTFLKKGCNVSVVAKDFIEEFIELKNKENITLIEGEYNSNHIDKNHLIIIATNCASLNDEIRKDCDKVYKLYIDCSSPKDGLCITPCQRSSKNISFGIHTKAGSPKTSVYVANKVEKYLEDFDNFIEFTACIRNRMKNSSNKKEIMDFICSDDFYFFCERGKEREIFSMFYDLD</sequence>
<keyword evidence="3" id="KW-0560">Oxidoreductase</keyword>
<dbReference type="InterPro" id="IPR036291">
    <property type="entry name" value="NAD(P)-bd_dom_sf"/>
</dbReference>
<organism evidence="6 7">
    <name type="scientific">Clostridium tanneri</name>
    <dbReference type="NCBI Taxonomy" id="3037988"/>
    <lineage>
        <taxon>Bacteria</taxon>
        <taxon>Bacillati</taxon>
        <taxon>Bacillota</taxon>
        <taxon>Clostridia</taxon>
        <taxon>Eubacteriales</taxon>
        <taxon>Clostridiaceae</taxon>
        <taxon>Clostridium</taxon>
    </lineage>
</organism>
<comment type="caution">
    <text evidence="6">The sequence shown here is derived from an EMBL/GenBank/DDBJ whole genome shotgun (WGS) entry which is preliminary data.</text>
</comment>
<gene>
    <name evidence="6" type="ORF">P8V03_11900</name>
</gene>
<evidence type="ECO:0000256" key="1">
    <source>
        <dbReference type="ARBA" id="ARBA00005010"/>
    </source>
</evidence>
<name>A0ABU4JUL9_9CLOT</name>
<dbReference type="InterPro" id="IPR028161">
    <property type="entry name" value="Met8-like"/>
</dbReference>
<keyword evidence="5" id="KW-0627">Porphyrin biosynthesis</keyword>
<dbReference type="PANTHER" id="PTHR35330:SF1">
    <property type="entry name" value="SIROHEME BIOSYNTHESIS PROTEIN MET8"/>
    <property type="match status" value="1"/>
</dbReference>
<proteinExistence type="predicted"/>
<evidence type="ECO:0000256" key="2">
    <source>
        <dbReference type="ARBA" id="ARBA00012400"/>
    </source>
</evidence>
<accession>A0ABU4JUL9</accession>
<dbReference type="NCBIfam" id="NF004045">
    <property type="entry name" value="PRK05562.1"/>
    <property type="match status" value="1"/>
</dbReference>
<dbReference type="Proteomes" id="UP001281656">
    <property type="component" value="Unassembled WGS sequence"/>
</dbReference>
<comment type="pathway">
    <text evidence="1">Porphyrin-containing compound metabolism; siroheme biosynthesis; sirohydrochlorin from precorrin-2: step 1/1.</text>
</comment>
<dbReference type="Pfam" id="PF13241">
    <property type="entry name" value="NAD_binding_7"/>
    <property type="match status" value="1"/>
</dbReference>
<dbReference type="Gene3D" id="3.40.50.720">
    <property type="entry name" value="NAD(P)-binding Rossmann-like Domain"/>
    <property type="match status" value="1"/>
</dbReference>
<evidence type="ECO:0000256" key="3">
    <source>
        <dbReference type="ARBA" id="ARBA00023002"/>
    </source>
</evidence>
<dbReference type="PANTHER" id="PTHR35330">
    <property type="entry name" value="SIROHEME BIOSYNTHESIS PROTEIN MET8"/>
    <property type="match status" value="1"/>
</dbReference>
<keyword evidence="4" id="KW-0520">NAD</keyword>
<dbReference type="EC" id="1.3.1.76" evidence="2"/>
<dbReference type="SUPFAM" id="SSF51735">
    <property type="entry name" value="NAD(P)-binding Rossmann-fold domains"/>
    <property type="match status" value="1"/>
</dbReference>
<keyword evidence="7" id="KW-1185">Reference proteome</keyword>
<evidence type="ECO:0000256" key="5">
    <source>
        <dbReference type="ARBA" id="ARBA00023244"/>
    </source>
</evidence>
<evidence type="ECO:0000256" key="4">
    <source>
        <dbReference type="ARBA" id="ARBA00023027"/>
    </source>
</evidence>
<protein>
    <recommendedName>
        <fullName evidence="2">precorrin-2 dehydrogenase</fullName>
        <ecNumber evidence="2">1.3.1.76</ecNumber>
    </recommendedName>
</protein>